<keyword evidence="3" id="KW-1185">Reference proteome</keyword>
<dbReference type="Gene3D" id="3.40.50.11200">
    <property type="match status" value="1"/>
</dbReference>
<dbReference type="InterPro" id="IPR015032">
    <property type="entry name" value="ThsB__TIR-like_domain"/>
</dbReference>
<organism evidence="2 3">
    <name type="scientific">Halalkalibacter alkalisediminis</name>
    <dbReference type="NCBI Taxonomy" id="935616"/>
    <lineage>
        <taxon>Bacteria</taxon>
        <taxon>Bacillati</taxon>
        <taxon>Bacillota</taxon>
        <taxon>Bacilli</taxon>
        <taxon>Bacillales</taxon>
        <taxon>Bacillaceae</taxon>
        <taxon>Halalkalibacter</taxon>
    </lineage>
</organism>
<evidence type="ECO:0000313" key="3">
    <source>
        <dbReference type="Proteomes" id="UP001589833"/>
    </source>
</evidence>
<accession>A0ABV6NE45</accession>
<gene>
    <name evidence="2" type="ORF">ACFFH4_08170</name>
</gene>
<dbReference type="Pfam" id="PF08937">
    <property type="entry name" value="ThsB_TIR"/>
    <property type="match status" value="1"/>
</dbReference>
<dbReference type="Proteomes" id="UP001589833">
    <property type="component" value="Unassembled WGS sequence"/>
</dbReference>
<proteinExistence type="predicted"/>
<dbReference type="RefSeq" id="WP_273848325.1">
    <property type="nucleotide sequence ID" value="NZ_JAQQWT010000066.1"/>
</dbReference>
<feature type="domain" description="Thoeris protein ThsB TIR-like" evidence="1">
    <location>
        <begin position="21"/>
        <end position="112"/>
    </location>
</feature>
<dbReference type="EMBL" id="JBHLTR010000009">
    <property type="protein sequence ID" value="MFC0559025.1"/>
    <property type="molecule type" value="Genomic_DNA"/>
</dbReference>
<reference evidence="2 3" key="1">
    <citation type="submission" date="2024-09" db="EMBL/GenBank/DDBJ databases">
        <authorList>
            <person name="Sun Q."/>
            <person name="Mori K."/>
        </authorList>
    </citation>
    <scope>NUCLEOTIDE SEQUENCE [LARGE SCALE GENOMIC DNA]</scope>
    <source>
        <strain evidence="2 3">NCAIM B.02301</strain>
    </source>
</reference>
<comment type="caution">
    <text evidence="2">The sequence shown here is derived from an EMBL/GenBank/DDBJ whole genome shotgun (WGS) entry which is preliminary data.</text>
</comment>
<name>A0ABV6NE45_9BACI</name>
<evidence type="ECO:0000313" key="2">
    <source>
        <dbReference type="EMBL" id="MFC0559025.1"/>
    </source>
</evidence>
<sequence length="180" mass="21288">MAYRNGVYAAFDGQGKVNPTESDIRYFQLLKAWAEAKGEDFQYINSHDKTRAVRDSSKKETLQRVLRERLSKSKVMFIILSNETSYDRGFLNYEIEKALDLYKLPLIIAYPQISDRSINDQWATLEKRWPKALKQRLKDPKRDDLSCLHIHFKKELIKRSLNHMTVHDKKYIGARLCYEN</sequence>
<evidence type="ECO:0000259" key="1">
    <source>
        <dbReference type="Pfam" id="PF08937"/>
    </source>
</evidence>
<protein>
    <submittedName>
        <fullName evidence="2">TIR domain-containing protein</fullName>
    </submittedName>
</protein>